<dbReference type="Pfam" id="PF13508">
    <property type="entry name" value="Acetyltransf_7"/>
    <property type="match status" value="1"/>
</dbReference>
<organism evidence="1">
    <name type="scientific">Ectopseudomonas oleovorans</name>
    <name type="common">Pseudomonas oleovorans</name>
    <dbReference type="NCBI Taxonomy" id="301"/>
    <lineage>
        <taxon>Bacteria</taxon>
        <taxon>Pseudomonadati</taxon>
        <taxon>Pseudomonadota</taxon>
        <taxon>Gammaproteobacteria</taxon>
        <taxon>Pseudomonadales</taxon>
        <taxon>Pseudomonadaceae</taxon>
        <taxon>Ectopseudomonas</taxon>
    </lineage>
</organism>
<sequence length="136" mass="15391">MSTPHYRCLPSELQPLLNKFYRSHRSPMRGQAGDEVWVAQSSGDIVAALSLRPVSAGQWLTGLFVAPALRRQGVAGELLRACLAQHPEAIWLFCHPQLRCFYQRQGFVDCDPLPAELAERLARYRRNKPLVSLRAH</sequence>
<gene>
    <name evidence="1" type="ORF">POT9AD_0824</name>
</gene>
<protein>
    <submittedName>
        <fullName evidence="1">GNAT family N-acetyltransferase</fullName>
    </submittedName>
</protein>
<dbReference type="Gene3D" id="3.40.630.30">
    <property type="match status" value="1"/>
</dbReference>
<reference evidence="1" key="1">
    <citation type="submission" date="2018-11" db="EMBL/GenBank/DDBJ databases">
        <authorList>
            <consortium name="Genoscope - CEA"/>
            <person name="William W."/>
        </authorList>
    </citation>
    <scope>NUCLEOTIDE SEQUENCE [LARGE SCALE GENOMIC DNA]</scope>
    <source>
        <strain evidence="1">T9AD</strain>
    </source>
</reference>
<keyword evidence="1" id="KW-0808">Transferase</keyword>
<dbReference type="OrthoDB" id="8780005at2"/>
<dbReference type="AlphaFoldDB" id="A0A653AZT6"/>
<dbReference type="CDD" id="cd04301">
    <property type="entry name" value="NAT_SF"/>
    <property type="match status" value="1"/>
</dbReference>
<dbReference type="PROSITE" id="PS51186">
    <property type="entry name" value="GNAT"/>
    <property type="match status" value="1"/>
</dbReference>
<name>A0A653AZT6_ECTOL</name>
<dbReference type="InterPro" id="IPR016181">
    <property type="entry name" value="Acyl_CoA_acyltransferase"/>
</dbReference>
<proteinExistence type="predicted"/>
<dbReference type="EMBL" id="LR130779">
    <property type="protein sequence ID" value="VDN61815.1"/>
    <property type="molecule type" value="Genomic_DNA"/>
</dbReference>
<dbReference type="InterPro" id="IPR000182">
    <property type="entry name" value="GNAT_dom"/>
</dbReference>
<dbReference type="GO" id="GO:0016747">
    <property type="term" value="F:acyltransferase activity, transferring groups other than amino-acyl groups"/>
    <property type="evidence" value="ECO:0007669"/>
    <property type="project" value="InterPro"/>
</dbReference>
<evidence type="ECO:0000313" key="1">
    <source>
        <dbReference type="EMBL" id="VDN61815.1"/>
    </source>
</evidence>
<accession>A0A653AZT6</accession>
<dbReference type="SUPFAM" id="SSF55729">
    <property type="entry name" value="Acyl-CoA N-acyltransferases (Nat)"/>
    <property type="match status" value="1"/>
</dbReference>